<dbReference type="FunCoup" id="Q9TXN1">
    <property type="interactions" value="17"/>
</dbReference>
<keyword evidence="3 8" id="KW-0328">Glycosyltransferase</keyword>
<evidence type="ECO:0000256" key="5">
    <source>
        <dbReference type="ARBA" id="ARBA00022692"/>
    </source>
</evidence>
<dbReference type="PANTHER" id="PTHR21645">
    <property type="entry name" value="GLYCOSYLTRANSFERASE FAMILY 92 PROTEIN"/>
    <property type="match status" value="1"/>
</dbReference>
<dbReference type="PANTHER" id="PTHR21645:SF21">
    <property type="entry name" value="GLYCOSYLTRANSFERASE FAMILY 92 PROTEIN"/>
    <property type="match status" value="1"/>
</dbReference>
<gene>
    <name evidence="9" type="ORF">CELE_K08D9.6</name>
    <name evidence="9 11" type="ORF">K08D9.6</name>
</gene>
<dbReference type="RefSeq" id="NP_503885.2">
    <property type="nucleotide sequence ID" value="NM_071484.4"/>
</dbReference>
<dbReference type="PhylomeDB" id="Q9TXN1"/>
<dbReference type="GO" id="GO:0016757">
    <property type="term" value="F:glycosyltransferase activity"/>
    <property type="evidence" value="ECO:0007669"/>
    <property type="project" value="UniProtKB-UniRule"/>
</dbReference>
<dbReference type="InterPro" id="IPR008166">
    <property type="entry name" value="Glyco_transf_92"/>
</dbReference>
<dbReference type="EC" id="2.4.1.-" evidence="8"/>
<evidence type="ECO:0000256" key="2">
    <source>
        <dbReference type="ARBA" id="ARBA00007647"/>
    </source>
</evidence>
<dbReference type="GO" id="GO:0016020">
    <property type="term" value="C:membrane"/>
    <property type="evidence" value="ECO:0007669"/>
    <property type="project" value="UniProtKB-SubCell"/>
</dbReference>
<keyword evidence="6 8" id="KW-1133">Transmembrane helix</keyword>
<dbReference type="InterPro" id="IPR052012">
    <property type="entry name" value="GTase_92"/>
</dbReference>
<evidence type="ECO:0000313" key="10">
    <source>
        <dbReference type="Proteomes" id="UP000001940"/>
    </source>
</evidence>
<evidence type="ECO:0000256" key="1">
    <source>
        <dbReference type="ARBA" id="ARBA00004167"/>
    </source>
</evidence>
<keyword evidence="7 8" id="KW-0472">Membrane</keyword>
<evidence type="ECO:0000256" key="6">
    <source>
        <dbReference type="ARBA" id="ARBA00022989"/>
    </source>
</evidence>
<protein>
    <recommendedName>
        <fullName evidence="8">Glycosyltransferase family 92 protein</fullName>
        <ecNumber evidence="8">2.4.1.-</ecNumber>
    </recommendedName>
</protein>
<dbReference type="EMBL" id="BX284605">
    <property type="protein sequence ID" value="CCD72797.1"/>
    <property type="molecule type" value="Genomic_DNA"/>
</dbReference>
<organism evidence="9 10">
    <name type="scientific">Caenorhabditis elegans</name>
    <dbReference type="NCBI Taxonomy" id="6239"/>
    <lineage>
        <taxon>Eukaryota</taxon>
        <taxon>Metazoa</taxon>
        <taxon>Ecdysozoa</taxon>
        <taxon>Nematoda</taxon>
        <taxon>Chromadorea</taxon>
        <taxon>Rhabditida</taxon>
        <taxon>Rhabditina</taxon>
        <taxon>Rhabditomorpha</taxon>
        <taxon>Rhabditoidea</taxon>
        <taxon>Rhabditidae</taxon>
        <taxon>Peloderinae</taxon>
        <taxon>Caenorhabditis</taxon>
    </lineage>
</organism>
<evidence type="ECO:0000313" key="11">
    <source>
        <dbReference type="WormBase" id="K08D9.6"/>
    </source>
</evidence>
<keyword evidence="10" id="KW-1185">Reference proteome</keyword>
<dbReference type="PIR" id="G88991">
    <property type="entry name" value="G88991"/>
</dbReference>
<dbReference type="GeneID" id="178760"/>
<feature type="transmembrane region" description="Helical" evidence="8">
    <location>
        <begin position="33"/>
        <end position="52"/>
    </location>
</feature>
<dbReference type="AlphaFoldDB" id="Q9TXN1"/>
<keyword evidence="4 8" id="KW-0808">Transferase</keyword>
<comment type="subcellular location">
    <subcellularLocation>
        <location evidence="1">Membrane</location>
        <topology evidence="1">Single-pass membrane protein</topology>
    </subcellularLocation>
</comment>
<proteinExistence type="inferred from homology"/>
<evidence type="ECO:0000256" key="8">
    <source>
        <dbReference type="RuleBase" id="RU366017"/>
    </source>
</evidence>
<name>Q9TXN1_CAEEL</name>
<keyword evidence="5 8" id="KW-0812">Transmembrane</keyword>
<dbReference type="UCSC" id="K08D9.6">
    <property type="organism name" value="c. elegans"/>
</dbReference>
<comment type="similarity">
    <text evidence="2 8">Belongs to the glycosyltransferase 92 family.</text>
</comment>
<dbReference type="OrthoDB" id="5809216at2759"/>
<sequence>MPYQKPCCPILLLPYRQYRILNATNGVFRRGKIHILTLIISILFFLILYIFGIPEPSSIAQVVKDSFSPPALPVSEHLLPVSHVFIVSAYYYPYSKSLGKNAVALNMVVDSKNFQMDGVVFSVAAANETHRQFLRAESQVEGVPSCRYTTVMAKTTTIDNLSKFEMEISGNTVEIPFKMARYTAPKPVIICISPQFVAEQWQIFMMQVHVAHRFGGHLHIYLTSIVESFFNLMREYEKRKYLTLDFWLRMKFTDTKTPFFEPNRHVEWRNQAGAQIDCLLQYKEAAEFIAFFDMDDILFPKTYPTYLQEFRAEWEVDPTSNSIFYGRREHEFVKAKSFKTFNFKEIVSTLESSDTVKRGKVVVKPERYNSTWIHYSWHDANRREIVSPNLVHVQRPLEEDSNNEMTDVWQMEFGVLNETIRQSDIKAIDKDIARMKKIPKIKKIASKLPLTDFYLPIVFQCYYAAFYGAAFDGRAGGFGCPNADNCRLPQREEHKCVHSDAEYYSGPHMVPFTYHFSNNSFWNWNIGCYQ</sequence>
<dbReference type="PaxDb" id="6239-K08D9.6"/>
<dbReference type="AGR" id="WB:WBGene00019527"/>
<accession>Q9TXN1</accession>
<dbReference type="Proteomes" id="UP000001940">
    <property type="component" value="Chromosome V"/>
</dbReference>
<dbReference type="InParanoid" id="Q9TXN1"/>
<reference evidence="9 10" key="1">
    <citation type="journal article" date="1998" name="Science">
        <title>Genome sequence of the nematode C. elegans: a platform for investigating biology.</title>
        <authorList>
            <consortium name="The C. elegans sequencing consortium"/>
            <person name="Sulson J.E."/>
            <person name="Waterston R."/>
        </authorList>
    </citation>
    <scope>NUCLEOTIDE SEQUENCE [LARGE SCALE GENOMIC DNA]</scope>
    <source>
        <strain evidence="9 10">Bristol N2</strain>
    </source>
</reference>
<evidence type="ECO:0000313" key="9">
    <source>
        <dbReference type="EMBL" id="CCD72797.1"/>
    </source>
</evidence>
<evidence type="ECO:0000256" key="7">
    <source>
        <dbReference type="ARBA" id="ARBA00023136"/>
    </source>
</evidence>
<dbReference type="OMA" id="HVEWRNQ"/>
<evidence type="ECO:0000256" key="3">
    <source>
        <dbReference type="ARBA" id="ARBA00022676"/>
    </source>
</evidence>
<dbReference type="Pfam" id="PF01697">
    <property type="entry name" value="Glyco_transf_92"/>
    <property type="match status" value="1"/>
</dbReference>
<dbReference type="HOGENOM" id="CLU_028496_0_0_1"/>
<dbReference type="KEGG" id="cel:CELE_K08D9.6"/>
<dbReference type="eggNOG" id="KOG4735">
    <property type="taxonomic scope" value="Eukaryota"/>
</dbReference>
<evidence type="ECO:0000256" key="4">
    <source>
        <dbReference type="ARBA" id="ARBA00022679"/>
    </source>
</evidence>
<dbReference type="WormBase" id="K08D9.6">
    <property type="protein sequence ID" value="CE32199"/>
    <property type="gene ID" value="WBGene00019527"/>
</dbReference>
<dbReference type="CTD" id="178760"/>